<organism evidence="3">
    <name type="scientific">Aegilops tauschii</name>
    <name type="common">Tausch's goatgrass</name>
    <name type="synonym">Aegilops squarrosa</name>
    <dbReference type="NCBI Taxonomy" id="37682"/>
    <lineage>
        <taxon>Eukaryota</taxon>
        <taxon>Viridiplantae</taxon>
        <taxon>Streptophyta</taxon>
        <taxon>Embryophyta</taxon>
        <taxon>Tracheophyta</taxon>
        <taxon>Spermatophyta</taxon>
        <taxon>Magnoliopsida</taxon>
        <taxon>Liliopsida</taxon>
        <taxon>Poales</taxon>
        <taxon>Poaceae</taxon>
        <taxon>BOP clade</taxon>
        <taxon>Pooideae</taxon>
        <taxon>Triticodae</taxon>
        <taxon>Triticeae</taxon>
        <taxon>Triticinae</taxon>
        <taxon>Aegilops</taxon>
    </lineage>
</organism>
<dbReference type="PROSITE" id="PS51371">
    <property type="entry name" value="CBS"/>
    <property type="match status" value="1"/>
</dbReference>
<dbReference type="InterPro" id="IPR000644">
    <property type="entry name" value="CBS_dom"/>
</dbReference>
<dbReference type="InterPro" id="IPR050511">
    <property type="entry name" value="AMPK_gamma/SDS23_families"/>
</dbReference>
<proteinExistence type="predicted"/>
<keyword evidence="1" id="KW-0677">Repeat</keyword>
<dbReference type="GO" id="GO:0005634">
    <property type="term" value="C:nucleus"/>
    <property type="evidence" value="ECO:0007669"/>
    <property type="project" value="TreeGrafter"/>
</dbReference>
<dbReference type="PANTHER" id="PTHR13780:SF57">
    <property type="entry name" value="OS08G0529200 PROTEIN"/>
    <property type="match status" value="1"/>
</dbReference>
<dbReference type="Pfam" id="PF00571">
    <property type="entry name" value="CBS"/>
    <property type="match status" value="1"/>
</dbReference>
<evidence type="ECO:0000256" key="1">
    <source>
        <dbReference type="ARBA" id="ARBA00022737"/>
    </source>
</evidence>
<dbReference type="GO" id="GO:0005737">
    <property type="term" value="C:cytoplasm"/>
    <property type="evidence" value="ECO:0007669"/>
    <property type="project" value="TreeGrafter"/>
</dbReference>
<evidence type="ECO:0000313" key="3">
    <source>
        <dbReference type="EnsemblPlants" id="EMT08433"/>
    </source>
</evidence>
<sequence>MRTPVGDVVPREPALVREVEPDARLIEIMDLMKQGARRVLVRKNFTEGCPINKQPFAPFYKAVPKITGTPRAAATQTSISSLGAISRGYCHVDASSPAMEVVWKIPSDPRAVAVVRTNSDGSHVILGEISAHKLGKGDHVAAADAMARLSALHFATGIDENGAAPAAANGVGAGARRGEVENDIVPSPRSMRFSSRRIGFSACLASQMVPSHRENTVLTCKTTSSLAAVMAQMLAHRATHLWVVQGGDTEEAILVGMVGYMDIFNAVTSGVLVLPA</sequence>
<accession>M8BZQ5</accession>
<dbReference type="SUPFAM" id="SSF54631">
    <property type="entry name" value="CBS-domain pair"/>
    <property type="match status" value="1"/>
</dbReference>
<name>M8BZQ5_AEGTA</name>
<evidence type="ECO:0000256" key="2">
    <source>
        <dbReference type="ARBA" id="ARBA00023122"/>
    </source>
</evidence>
<protein>
    <submittedName>
        <fullName evidence="3">Uncharacterized protein</fullName>
    </submittedName>
</protein>
<dbReference type="AlphaFoldDB" id="M8BZQ5"/>
<reference evidence="3" key="1">
    <citation type="submission" date="2015-06" db="UniProtKB">
        <authorList>
            <consortium name="EnsemblPlants"/>
        </authorList>
    </citation>
    <scope>IDENTIFICATION</scope>
</reference>
<dbReference type="InterPro" id="IPR046342">
    <property type="entry name" value="CBS_dom_sf"/>
</dbReference>
<dbReference type="PANTHER" id="PTHR13780">
    <property type="entry name" value="AMP-ACTIVATED PROTEIN KINASE, GAMMA REGULATORY SUBUNIT"/>
    <property type="match status" value="1"/>
</dbReference>
<dbReference type="Gene3D" id="3.10.580.10">
    <property type="entry name" value="CBS-domain"/>
    <property type="match status" value="1"/>
</dbReference>
<keyword evidence="2" id="KW-0129">CBS domain</keyword>
<dbReference type="EnsemblPlants" id="EMT08433">
    <property type="protein sequence ID" value="EMT08433"/>
    <property type="gene ID" value="F775_12919"/>
</dbReference>